<gene>
    <name evidence="1" type="ORF">WUBG_05757</name>
</gene>
<dbReference type="Proteomes" id="UP000004810">
    <property type="component" value="Unassembled WGS sequence"/>
</dbReference>
<evidence type="ECO:0000313" key="2">
    <source>
        <dbReference type="Proteomes" id="UP000004810"/>
    </source>
</evidence>
<sequence length="45" mass="4832">CSYSGATCHSSMVDASRASGMHCSDESKKRSNSVFVIASEDDIQF</sequence>
<dbReference type="EMBL" id="ADBV01002277">
    <property type="protein sequence ID" value="EJW83333.1"/>
    <property type="molecule type" value="Genomic_DNA"/>
</dbReference>
<dbReference type="AlphaFoldDB" id="J9EMB1"/>
<reference evidence="2" key="1">
    <citation type="submission" date="2012-08" db="EMBL/GenBank/DDBJ databases">
        <title>The Genome Sequence of Wuchereria bancrofti.</title>
        <authorList>
            <person name="Nutman T.B."/>
            <person name="Fink D.L."/>
            <person name="Russ C."/>
            <person name="Young S."/>
            <person name="Zeng Q."/>
            <person name="Koehrsen M."/>
            <person name="Alvarado L."/>
            <person name="Berlin A."/>
            <person name="Chapman S.B."/>
            <person name="Chen Z."/>
            <person name="Freedman E."/>
            <person name="Gellesch M."/>
            <person name="Goldberg J."/>
            <person name="Griggs A."/>
            <person name="Gujja S."/>
            <person name="Heilman E.R."/>
            <person name="Heiman D."/>
            <person name="Hepburn T."/>
            <person name="Howarth C."/>
            <person name="Jen D."/>
            <person name="Larson L."/>
            <person name="Lewis B."/>
            <person name="Mehta T."/>
            <person name="Park D."/>
            <person name="Pearson M."/>
            <person name="Roberts A."/>
            <person name="Saif S."/>
            <person name="Shea T."/>
            <person name="Shenoy N."/>
            <person name="Sisk P."/>
            <person name="Stolte C."/>
            <person name="Sykes S."/>
            <person name="Walk T."/>
            <person name="White J."/>
            <person name="Yandava C."/>
            <person name="Haas B."/>
            <person name="Henn M.R."/>
            <person name="Nusbaum C."/>
            <person name="Birren B."/>
        </authorList>
    </citation>
    <scope>NUCLEOTIDE SEQUENCE [LARGE SCALE GENOMIC DNA]</scope>
    <source>
        <strain evidence="2">NA</strain>
    </source>
</reference>
<name>J9EMB1_WUCBA</name>
<evidence type="ECO:0000313" key="1">
    <source>
        <dbReference type="EMBL" id="EJW83333.1"/>
    </source>
</evidence>
<comment type="caution">
    <text evidence="1">The sequence shown here is derived from an EMBL/GenBank/DDBJ whole genome shotgun (WGS) entry which is preliminary data.</text>
</comment>
<protein>
    <submittedName>
        <fullName evidence="1">Uncharacterized protein</fullName>
    </submittedName>
</protein>
<accession>J9EMB1</accession>
<proteinExistence type="predicted"/>
<feature type="non-terminal residue" evidence="1">
    <location>
        <position position="1"/>
    </location>
</feature>
<organism evidence="1 2">
    <name type="scientific">Wuchereria bancrofti</name>
    <dbReference type="NCBI Taxonomy" id="6293"/>
    <lineage>
        <taxon>Eukaryota</taxon>
        <taxon>Metazoa</taxon>
        <taxon>Ecdysozoa</taxon>
        <taxon>Nematoda</taxon>
        <taxon>Chromadorea</taxon>
        <taxon>Rhabditida</taxon>
        <taxon>Spirurina</taxon>
        <taxon>Spiruromorpha</taxon>
        <taxon>Filarioidea</taxon>
        <taxon>Onchocercidae</taxon>
        <taxon>Wuchereria</taxon>
    </lineage>
</organism>